<dbReference type="STRING" id="914237.A0A1E1KV38"/>
<name>A0A1E1KV38_9HELO</name>
<dbReference type="PANTHER" id="PTHR43248:SF22">
    <property type="entry name" value="AB HYDROLASE-1 DOMAIN-CONTAINING PROTEIN"/>
    <property type="match status" value="1"/>
</dbReference>
<feature type="chain" id="PRO_5009446423" evidence="3">
    <location>
        <begin position="21"/>
        <end position="568"/>
    </location>
</feature>
<protein>
    <submittedName>
        <fullName evidence="6">Related to hydrolases or acyltransferases (Alpha/beta hydrolase superfamily)</fullName>
    </submittedName>
</protein>
<evidence type="ECO:0000313" key="7">
    <source>
        <dbReference type="Proteomes" id="UP000178129"/>
    </source>
</evidence>
<comment type="similarity">
    <text evidence="1">Belongs to the peptidase S33 family.</text>
</comment>
<dbReference type="InParanoid" id="A0A1E1KV38"/>
<keyword evidence="6" id="KW-0808">Transferase</keyword>
<dbReference type="InterPro" id="IPR029058">
    <property type="entry name" value="AB_hydrolase_fold"/>
</dbReference>
<dbReference type="InterPro" id="IPR000073">
    <property type="entry name" value="AB_hydrolase_1"/>
</dbReference>
<evidence type="ECO:0000259" key="4">
    <source>
        <dbReference type="Pfam" id="PF00561"/>
    </source>
</evidence>
<feature type="domain" description="Peptidase S33 tripeptidyl aminopeptidase-like C-terminal" evidence="5">
    <location>
        <begin position="443"/>
        <end position="519"/>
    </location>
</feature>
<organism evidence="6 7">
    <name type="scientific">Rhynchosporium graminicola</name>
    <dbReference type="NCBI Taxonomy" id="2792576"/>
    <lineage>
        <taxon>Eukaryota</taxon>
        <taxon>Fungi</taxon>
        <taxon>Dikarya</taxon>
        <taxon>Ascomycota</taxon>
        <taxon>Pezizomycotina</taxon>
        <taxon>Leotiomycetes</taxon>
        <taxon>Helotiales</taxon>
        <taxon>Ploettnerulaceae</taxon>
        <taxon>Rhynchosporium</taxon>
    </lineage>
</organism>
<reference evidence="7" key="1">
    <citation type="submission" date="2016-03" db="EMBL/GenBank/DDBJ databases">
        <authorList>
            <person name="Ploux O."/>
        </authorList>
    </citation>
    <scope>NUCLEOTIDE SEQUENCE [LARGE SCALE GENOMIC DNA]</scope>
    <source>
        <strain evidence="7">UK7</strain>
    </source>
</reference>
<proteinExistence type="inferred from homology"/>
<evidence type="ECO:0000313" key="6">
    <source>
        <dbReference type="EMBL" id="CZT01992.1"/>
    </source>
</evidence>
<gene>
    <name evidence="6" type="ORF">RCO7_05473</name>
</gene>
<dbReference type="GO" id="GO:0016787">
    <property type="term" value="F:hydrolase activity"/>
    <property type="evidence" value="ECO:0007669"/>
    <property type="project" value="UniProtKB-KW"/>
</dbReference>
<dbReference type="InterPro" id="IPR013595">
    <property type="entry name" value="Pept_S33_TAP-like_C"/>
</dbReference>
<keyword evidence="7" id="KW-1185">Reference proteome</keyword>
<feature type="domain" description="AB hydrolase-1" evidence="4">
    <location>
        <begin position="73"/>
        <end position="243"/>
    </location>
</feature>
<dbReference type="AlphaFoldDB" id="A0A1E1KV38"/>
<evidence type="ECO:0000256" key="3">
    <source>
        <dbReference type="SAM" id="SignalP"/>
    </source>
</evidence>
<evidence type="ECO:0000259" key="5">
    <source>
        <dbReference type="Pfam" id="PF08386"/>
    </source>
</evidence>
<dbReference type="Pfam" id="PF00561">
    <property type="entry name" value="Abhydrolase_1"/>
    <property type="match status" value="1"/>
</dbReference>
<keyword evidence="3" id="KW-0732">Signal</keyword>
<dbReference type="Gene3D" id="3.40.50.1820">
    <property type="entry name" value="alpha/beta hydrolase"/>
    <property type="match status" value="1"/>
</dbReference>
<comment type="caution">
    <text evidence="6">The sequence shown here is derived from an EMBL/GenBank/DDBJ whole genome shotgun (WGS) entry which is preliminary data.</text>
</comment>
<accession>A0A1E1KV38</accession>
<dbReference type="Proteomes" id="UP000178129">
    <property type="component" value="Unassembled WGS sequence"/>
</dbReference>
<dbReference type="GO" id="GO:0016746">
    <property type="term" value="F:acyltransferase activity"/>
    <property type="evidence" value="ECO:0007669"/>
    <property type="project" value="UniProtKB-KW"/>
</dbReference>
<evidence type="ECO:0000256" key="1">
    <source>
        <dbReference type="ARBA" id="ARBA00010088"/>
    </source>
</evidence>
<dbReference type="Pfam" id="PF08386">
    <property type="entry name" value="Abhydrolase_4"/>
    <property type="match status" value="1"/>
</dbReference>
<evidence type="ECO:0000256" key="2">
    <source>
        <dbReference type="ARBA" id="ARBA00022801"/>
    </source>
</evidence>
<keyword evidence="2 6" id="KW-0378">Hydrolase</keyword>
<dbReference type="PANTHER" id="PTHR43248">
    <property type="entry name" value="2-SUCCINYL-6-HYDROXY-2,4-CYCLOHEXADIENE-1-CARBOXYLATE SYNTHASE"/>
    <property type="match status" value="1"/>
</dbReference>
<dbReference type="SUPFAM" id="SSF53474">
    <property type="entry name" value="alpha/beta-Hydrolases"/>
    <property type="match status" value="1"/>
</dbReference>
<dbReference type="InterPro" id="IPR051601">
    <property type="entry name" value="Serine_prot/Carboxylest_S33"/>
</dbReference>
<sequence>MPNSMSTSILRLLFTSYVVAAEALVWSSCGTNLDCTTLTVPLEYAVSTNHGQASIALVRYKAKVSSSQRLGSLLVNPGGPGASGVSFVQNGAGSAISNLTGGLYDIIGWDPRGVGQTRPLLECFPNASAEYKFSEALPGGPNLWLGMFSNSSYDAEVTKRISDFDTSIAGLSHACAAQKSAALYTSSAAYVARDMATIVTALDGKDAKLNYWGFSYGTIYLAEFIQAFPTRVGRVVADGVFDPEANALTYTSQFPNDQISARDAINDLISFCEAAGSNCALSTPPKGVTATLTKRIDNLFESLFLNPIDYFGTPISLDSFNTFLSSLIIIPATWSLVANIIKGLELRDATLLVNLVSSQTASAPTDPSAPGVGTQSQSPLMCIDNAPSSSITLQTLVKLTKKISIAENTPFLSAGLKPISFCRNFPDTRPLLKNAGVSLMSATDAILQASNTTVLIVNPKHDPSTPLISAKKLRCLLPNSSKIAIRGGSGHTTISLASLSMSQTIHDFFVSGALPIDGEYHNVDQNVFPAGSGKDLVAAPAFNGTYTGAQTKILQATYSVLAAFISLA</sequence>
<dbReference type="EMBL" id="FJUW01000023">
    <property type="protein sequence ID" value="CZT01992.1"/>
    <property type="molecule type" value="Genomic_DNA"/>
</dbReference>
<feature type="signal peptide" evidence="3">
    <location>
        <begin position="1"/>
        <end position="20"/>
    </location>
</feature>
<keyword evidence="6" id="KW-0012">Acyltransferase</keyword>